<evidence type="ECO:0000256" key="1">
    <source>
        <dbReference type="ARBA" id="ARBA00022448"/>
    </source>
</evidence>
<keyword evidence="4" id="KW-0997">Cell inner membrane</keyword>
<comment type="caution">
    <text evidence="12">The sequence shown here is derived from an EMBL/GenBank/DDBJ whole genome shotgun (WGS) entry which is preliminary data.</text>
</comment>
<keyword evidence="1" id="KW-0813">Transport</keyword>
<accession>A0ABS8BWR5</accession>
<dbReference type="PANTHER" id="PTHR43514">
    <property type="entry name" value="ABC TRANSPORTER I FAMILY MEMBER 10"/>
    <property type="match status" value="1"/>
</dbReference>
<dbReference type="Pfam" id="PF00005">
    <property type="entry name" value="ABC_tran"/>
    <property type="match status" value="1"/>
</dbReference>
<evidence type="ECO:0000256" key="9">
    <source>
        <dbReference type="PROSITE-ProRule" id="PRU01213"/>
    </source>
</evidence>
<dbReference type="InterPro" id="IPR011868">
    <property type="entry name" value="ModC_ABC_ATP-bd"/>
</dbReference>
<dbReference type="SMART" id="SM00382">
    <property type="entry name" value="AAA"/>
    <property type="match status" value="1"/>
</dbReference>
<keyword evidence="3 9" id="KW-0500">Molybdenum</keyword>
<dbReference type="InterPro" id="IPR003439">
    <property type="entry name" value="ABC_transporter-like_ATP-bd"/>
</dbReference>
<dbReference type="Gene3D" id="3.40.50.300">
    <property type="entry name" value="P-loop containing nucleotide triphosphate hydrolases"/>
    <property type="match status" value="1"/>
</dbReference>
<keyword evidence="2" id="KW-1003">Cell membrane</keyword>
<keyword evidence="7" id="KW-1278">Translocase</keyword>
<dbReference type="InterPro" id="IPR008995">
    <property type="entry name" value="Mo/tungstate-bd_C_term_dom"/>
</dbReference>
<dbReference type="PROSITE" id="PS50893">
    <property type="entry name" value="ABC_TRANSPORTER_2"/>
    <property type="match status" value="1"/>
</dbReference>
<gene>
    <name evidence="12" type="primary">modC</name>
    <name evidence="12" type="ORF">LGQ03_12945</name>
</gene>
<dbReference type="PROSITE" id="PS51866">
    <property type="entry name" value="MOP"/>
    <property type="match status" value="1"/>
</dbReference>
<evidence type="ECO:0000256" key="6">
    <source>
        <dbReference type="ARBA" id="ARBA00022840"/>
    </source>
</evidence>
<evidence type="ECO:0000259" key="11">
    <source>
        <dbReference type="PROSITE" id="PS51866"/>
    </source>
</evidence>
<keyword evidence="8" id="KW-0472">Membrane</keyword>
<dbReference type="InterPro" id="IPR003593">
    <property type="entry name" value="AAA+_ATPase"/>
</dbReference>
<organism evidence="12 13">
    <name type="scientific">Loktanella gaetbuli</name>
    <dbReference type="NCBI Taxonomy" id="2881335"/>
    <lineage>
        <taxon>Bacteria</taxon>
        <taxon>Pseudomonadati</taxon>
        <taxon>Pseudomonadota</taxon>
        <taxon>Alphaproteobacteria</taxon>
        <taxon>Rhodobacterales</taxon>
        <taxon>Roseobacteraceae</taxon>
        <taxon>Loktanella</taxon>
    </lineage>
</organism>
<evidence type="ECO:0000313" key="12">
    <source>
        <dbReference type="EMBL" id="MCB5200150.1"/>
    </source>
</evidence>
<evidence type="ECO:0000259" key="10">
    <source>
        <dbReference type="PROSITE" id="PS50893"/>
    </source>
</evidence>
<evidence type="ECO:0000256" key="8">
    <source>
        <dbReference type="ARBA" id="ARBA00023136"/>
    </source>
</evidence>
<dbReference type="InterPro" id="IPR027417">
    <property type="entry name" value="P-loop_NTPase"/>
</dbReference>
<keyword evidence="13" id="KW-1185">Reference proteome</keyword>
<evidence type="ECO:0000256" key="5">
    <source>
        <dbReference type="ARBA" id="ARBA00022741"/>
    </source>
</evidence>
<protein>
    <submittedName>
        <fullName evidence="12">Molybdenum ABC transporter ATP-binding protein</fullName>
    </submittedName>
</protein>
<dbReference type="Proteomes" id="UP001138961">
    <property type="component" value="Unassembled WGS sequence"/>
</dbReference>
<dbReference type="Pfam" id="PF03459">
    <property type="entry name" value="TOBE"/>
    <property type="match status" value="1"/>
</dbReference>
<dbReference type="InterPro" id="IPR004606">
    <property type="entry name" value="Mop_domain"/>
</dbReference>
<dbReference type="Gene3D" id="2.40.50.100">
    <property type="match status" value="1"/>
</dbReference>
<name>A0ABS8BWR5_9RHOB</name>
<feature type="domain" description="Mop" evidence="11">
    <location>
        <begin position="278"/>
        <end position="344"/>
    </location>
</feature>
<proteinExistence type="predicted"/>
<dbReference type="RefSeq" id="WP_226748742.1">
    <property type="nucleotide sequence ID" value="NZ_JAJATZ010000006.1"/>
</dbReference>
<evidence type="ECO:0000256" key="4">
    <source>
        <dbReference type="ARBA" id="ARBA00022519"/>
    </source>
</evidence>
<dbReference type="PANTHER" id="PTHR43514:SF4">
    <property type="entry name" value="ABC TRANSPORTER I FAMILY MEMBER 10"/>
    <property type="match status" value="1"/>
</dbReference>
<dbReference type="GO" id="GO:0005524">
    <property type="term" value="F:ATP binding"/>
    <property type="evidence" value="ECO:0007669"/>
    <property type="project" value="UniProtKB-KW"/>
</dbReference>
<evidence type="ECO:0000313" key="13">
    <source>
        <dbReference type="Proteomes" id="UP001138961"/>
    </source>
</evidence>
<dbReference type="InterPro" id="IPR005116">
    <property type="entry name" value="Transp-assoc_OB_typ1"/>
</dbReference>
<dbReference type="NCBIfam" id="TIGR02142">
    <property type="entry name" value="modC_ABC"/>
    <property type="match status" value="1"/>
</dbReference>
<evidence type="ECO:0000256" key="7">
    <source>
        <dbReference type="ARBA" id="ARBA00022967"/>
    </source>
</evidence>
<reference evidence="12" key="1">
    <citation type="submission" date="2021-10" db="EMBL/GenBank/DDBJ databases">
        <title>Loktanella gaetbuli sp. nov., isolated from a tidal flat.</title>
        <authorList>
            <person name="Park S."/>
            <person name="Yoon J.-H."/>
        </authorList>
    </citation>
    <scope>NUCLEOTIDE SEQUENCE</scope>
    <source>
        <strain evidence="12">TSTF-M6</strain>
    </source>
</reference>
<dbReference type="SUPFAM" id="SSF50331">
    <property type="entry name" value="MOP-like"/>
    <property type="match status" value="1"/>
</dbReference>
<feature type="domain" description="ABC transporter" evidence="10">
    <location>
        <begin position="1"/>
        <end position="218"/>
    </location>
</feature>
<dbReference type="EMBL" id="JAJATZ010000006">
    <property type="protein sequence ID" value="MCB5200150.1"/>
    <property type="molecule type" value="Genomic_DNA"/>
</dbReference>
<evidence type="ECO:0000256" key="3">
    <source>
        <dbReference type="ARBA" id="ARBA00022505"/>
    </source>
</evidence>
<keyword evidence="5" id="KW-0547">Nucleotide-binding</keyword>
<sequence>MIDVAVQKRLGDFTLDAQFAAPGGITAIFGRSGSGKTSLINVVAGLLRPDAGHVRIDGTDLTQVPVRRRRIGYVFQDARLFPHLSVAQNLAYGGTHDRDAVIDMLGLGALLDRRPAKLSGGETSRVALGRALMSNPQLLLMDEPLAALDTPRKAEVMGYLERLRDRSQVPILYVSHDMSEVARLSRTLVIMDAGRVVRAGPVAEVLSDPQAVPIVGVRDAGAVLTGRVQAFDADDDLTQVALSSATLTLPGRLGALGAQVRLRVPAQDVILSTQAPIGISALNVLTCRIATLIEGQGPGVAVSLTCGTDRLLARITRRSARAMGLRVGQEVHAILKATAIAAADVGTGDAP</sequence>
<evidence type="ECO:0000256" key="2">
    <source>
        <dbReference type="ARBA" id="ARBA00022475"/>
    </source>
</evidence>
<keyword evidence="6 12" id="KW-0067">ATP-binding</keyword>
<dbReference type="SUPFAM" id="SSF52540">
    <property type="entry name" value="P-loop containing nucleoside triphosphate hydrolases"/>
    <property type="match status" value="1"/>
</dbReference>
<dbReference type="InterPro" id="IPR050334">
    <property type="entry name" value="Molybdenum_import_ModC"/>
</dbReference>